<proteinExistence type="inferred from homology"/>
<dbReference type="GO" id="GO:0005737">
    <property type="term" value="C:cytoplasm"/>
    <property type="evidence" value="ECO:0007669"/>
    <property type="project" value="TreeGrafter"/>
</dbReference>
<dbReference type="EC" id="3.2.1.143" evidence="2"/>
<dbReference type="EMBL" id="RCHS01003423">
    <property type="protein sequence ID" value="RMX42027.1"/>
    <property type="molecule type" value="Genomic_DNA"/>
</dbReference>
<feature type="compositionally biased region" description="Basic and acidic residues" evidence="6">
    <location>
        <begin position="929"/>
        <end position="945"/>
    </location>
</feature>
<feature type="compositionally biased region" description="Polar residues" evidence="6">
    <location>
        <begin position="750"/>
        <end position="762"/>
    </location>
</feature>
<protein>
    <recommendedName>
        <fullName evidence="2">poly(ADP-ribose) glycohydrolase</fullName>
        <ecNumber evidence="2">3.2.1.143</ecNumber>
    </recommendedName>
</protein>
<feature type="compositionally biased region" description="Low complexity" evidence="6">
    <location>
        <begin position="915"/>
        <end position="925"/>
    </location>
</feature>
<dbReference type="OMA" id="NNDYFLE"/>
<feature type="binding site" evidence="5">
    <location>
        <position position="270"/>
    </location>
    <ligand>
        <name>substrate</name>
    </ligand>
</feature>
<evidence type="ECO:0000313" key="9">
    <source>
        <dbReference type="EMBL" id="RMX42027.1"/>
    </source>
</evidence>
<feature type="binding site" evidence="5">
    <location>
        <position position="256"/>
    </location>
    <ligand>
        <name>substrate</name>
    </ligand>
</feature>
<dbReference type="GO" id="GO:0005634">
    <property type="term" value="C:nucleus"/>
    <property type="evidence" value="ECO:0007669"/>
    <property type="project" value="TreeGrafter"/>
</dbReference>
<feature type="region of interest" description="Disordered" evidence="6">
    <location>
        <begin position="915"/>
        <end position="945"/>
    </location>
</feature>
<gene>
    <name evidence="9" type="ORF">pdam_00001288</name>
</gene>
<comment type="caution">
    <text evidence="9">The sequence shown here is derived from an EMBL/GenBank/DDBJ whole genome shotgun (WGS) entry which is preliminary data.</text>
</comment>
<evidence type="ECO:0000256" key="5">
    <source>
        <dbReference type="PIRSR" id="PIRSR607724-2"/>
    </source>
</evidence>
<evidence type="ECO:0000256" key="3">
    <source>
        <dbReference type="ARBA" id="ARBA00022801"/>
    </source>
</evidence>
<sequence length="1088" mass="119728">MVYARFQHVDLPFSDQGRWSELKNLYAKLQGVKDTEDLVEVLQRIFEVSGNDIKQLRVPSDRSGAKETSDSLKLSWHFQGLQLFFDKIATEQESGTFFETILPFIVSLASSIEEFAPSEGILLCSQQRESGIVLDRRFIACLLASAFLCAFPPPADDIQVRSINFVHLFTCFHREDMQDAQAAKLRCLIHYFERLSSVWPDVTGRVFYSRQVIPSNSLPSLDDWMSCDLPLCPVIVDNKTSIENSGEHMLQVDFANRFIGGGVLGAGHVQEEIRFCINPELLVALMTMEAMQDNEGIVIRGAERFSSYSGYGRTFNFTGDFKDDSERDEDGDFQTTVVAIDAKRFKDMPRETQFEEPALIRELNKALVGFYNPEVGTQILRTQSDEESDASLAESEDFVSSEELVVSSEDLLASSEETETLKKNPFPEDVKVMEIQEFSSNLVNVALSQAMNEVNNDYFLEDFVDGDIVTNVMKKSLSEVFGSTPEKVRRYSENLLSPSLLPKCLSLSVSGSNSPTVPGTPPSSPAMYDPNISEQKSLESQLGLNTSLSLNRSSSKDSSLSSSVKSFADSLSNSLMSCVELTSSLATAIATVATSPGQVVSDTKEAFCKSPKKIRSPVKNGDSILSFLNQKVTQSEISPNNTYSNGFHFTAFVEDLSSLVKSSKLERVRIADDSDSCLMSLCARQNLMEEFNQVGDESNAKVCEQFATKLSSLIVDIAITSLFGSQFGRNELEKDALEIPTEHITDPDSTDSSNGKMDTGSQSLSDAVHIKDSQKFLNVLNGRVDALLADTIHSALAEAVAYCVEKTACDWFSSPVDDEHEPLKDKDGQGETENGTVCVSRSDVSDVNSSESSEEEQSDFPEGDKLTVGNSLNALASEIPEAVYEIAEKLSQNISYDGVVQALAVMKEKSKELTTEVQVETPQEVTELEPEKKTEESLSSFDKEGTDKQTLNGFVEDLSSMTIHGAVKIAGALLEKSDGEPRLRPVATGNWGCGVFKGDPELKAVIQWAAASAAGCPVVVYHTFGDQRMSQFLKALVCLHSRGLKVSDVIQGVLRFYKAIMEGGKETAGKYLSLLSFLCQMRRPSIKK</sequence>
<evidence type="ECO:0000256" key="4">
    <source>
        <dbReference type="PIRSR" id="PIRSR607724-1"/>
    </source>
</evidence>
<dbReference type="GO" id="GO:1990966">
    <property type="term" value="P:ATP generation from poly-ADP-D-ribose"/>
    <property type="evidence" value="ECO:0007669"/>
    <property type="project" value="TreeGrafter"/>
</dbReference>
<feature type="region of interest" description="Disordered" evidence="6">
    <location>
        <begin position="511"/>
        <end position="531"/>
    </location>
</feature>
<feature type="binding site" evidence="5">
    <location>
        <position position="311"/>
    </location>
    <ligand>
        <name>substrate</name>
    </ligand>
</feature>
<comment type="similarity">
    <text evidence="1">Belongs to the poly(ADP-ribose) glycohydrolase family.</text>
</comment>
<dbReference type="Proteomes" id="UP000275408">
    <property type="component" value="Unassembled WGS sequence"/>
</dbReference>
<feature type="region of interest" description="Disordered" evidence="6">
    <location>
        <begin position="738"/>
        <end position="762"/>
    </location>
</feature>
<dbReference type="InterPro" id="IPR048362">
    <property type="entry name" value="PARG_helical"/>
</dbReference>
<feature type="domain" description="PARG catalytic Macro" evidence="7">
    <location>
        <begin position="222"/>
        <end position="378"/>
    </location>
</feature>
<dbReference type="Pfam" id="PF20811">
    <property type="entry name" value="PARG_cat_N"/>
    <property type="match status" value="1"/>
</dbReference>
<dbReference type="GO" id="GO:0004649">
    <property type="term" value="F:poly(ADP-ribose) glycohydrolase activity"/>
    <property type="evidence" value="ECO:0007669"/>
    <property type="project" value="UniProtKB-EC"/>
</dbReference>
<evidence type="ECO:0000256" key="6">
    <source>
        <dbReference type="SAM" id="MobiDB-lite"/>
    </source>
</evidence>
<name>A0A3M6TKS9_POCDA</name>
<feature type="domain" description="PARG catalytic Macro" evidence="7">
    <location>
        <begin position="972"/>
        <end position="1030"/>
    </location>
</feature>
<feature type="compositionally biased region" description="Acidic residues" evidence="6">
    <location>
        <begin position="852"/>
        <end position="861"/>
    </location>
</feature>
<feature type="active site" evidence="4">
    <location>
        <position position="271"/>
    </location>
</feature>
<dbReference type="STRING" id="46731.A0A3M6TKS9"/>
<dbReference type="GO" id="GO:0005975">
    <property type="term" value="P:carbohydrate metabolic process"/>
    <property type="evidence" value="ECO:0007669"/>
    <property type="project" value="InterPro"/>
</dbReference>
<evidence type="ECO:0000313" key="10">
    <source>
        <dbReference type="Proteomes" id="UP000275408"/>
    </source>
</evidence>
<evidence type="ECO:0000256" key="2">
    <source>
        <dbReference type="ARBA" id="ARBA00012255"/>
    </source>
</evidence>
<accession>A0A3M6TKS9</accession>
<evidence type="ECO:0000256" key="1">
    <source>
        <dbReference type="ARBA" id="ARBA00009545"/>
    </source>
</evidence>
<dbReference type="PANTHER" id="PTHR12837:SF0">
    <property type="entry name" value="POLY(ADP-RIBOSE) GLYCOHYDROLASE"/>
    <property type="match status" value="1"/>
</dbReference>
<dbReference type="OrthoDB" id="1937899at2759"/>
<keyword evidence="10" id="KW-1185">Reference proteome</keyword>
<feature type="active site" evidence="4">
    <location>
        <position position="253"/>
    </location>
</feature>
<evidence type="ECO:0000259" key="8">
    <source>
        <dbReference type="Pfam" id="PF20811"/>
    </source>
</evidence>
<evidence type="ECO:0000259" key="7">
    <source>
        <dbReference type="Pfam" id="PF05028"/>
    </source>
</evidence>
<organism evidence="9 10">
    <name type="scientific">Pocillopora damicornis</name>
    <name type="common">Cauliflower coral</name>
    <name type="synonym">Millepora damicornis</name>
    <dbReference type="NCBI Taxonomy" id="46731"/>
    <lineage>
        <taxon>Eukaryota</taxon>
        <taxon>Metazoa</taxon>
        <taxon>Cnidaria</taxon>
        <taxon>Anthozoa</taxon>
        <taxon>Hexacorallia</taxon>
        <taxon>Scleractinia</taxon>
        <taxon>Astrocoeniina</taxon>
        <taxon>Pocilloporidae</taxon>
        <taxon>Pocillopora</taxon>
    </lineage>
</organism>
<feature type="compositionally biased region" description="Low complexity" evidence="6">
    <location>
        <begin position="839"/>
        <end position="851"/>
    </location>
</feature>
<dbReference type="InterPro" id="IPR007724">
    <property type="entry name" value="Poly_GlycHdrlase"/>
</dbReference>
<keyword evidence="3" id="KW-0378">Hydrolase</keyword>
<dbReference type="PANTHER" id="PTHR12837">
    <property type="entry name" value="POLY ADP-RIBOSE GLYCOHYDROLASE"/>
    <property type="match status" value="1"/>
</dbReference>
<feature type="region of interest" description="Disordered" evidence="6">
    <location>
        <begin position="815"/>
        <end position="866"/>
    </location>
</feature>
<feature type="domain" description="PARG helical" evidence="8">
    <location>
        <begin position="90"/>
        <end position="201"/>
    </location>
</feature>
<reference evidence="9 10" key="1">
    <citation type="journal article" date="2018" name="Sci. Rep.">
        <title>Comparative analysis of the Pocillopora damicornis genome highlights role of immune system in coral evolution.</title>
        <authorList>
            <person name="Cunning R."/>
            <person name="Bay R.A."/>
            <person name="Gillette P."/>
            <person name="Baker A.C."/>
            <person name="Traylor-Knowles N."/>
        </authorList>
    </citation>
    <scope>NUCLEOTIDE SEQUENCE [LARGE SCALE GENOMIC DNA]</scope>
    <source>
        <strain evidence="9">RSMAS</strain>
        <tissue evidence="9">Whole animal</tissue>
    </source>
</reference>
<dbReference type="AlphaFoldDB" id="A0A3M6TKS9"/>
<dbReference type="InterPro" id="IPR046372">
    <property type="entry name" value="PARG_cat_C"/>
</dbReference>
<dbReference type="GO" id="GO:0006282">
    <property type="term" value="P:regulation of DNA repair"/>
    <property type="evidence" value="ECO:0007669"/>
    <property type="project" value="InterPro"/>
</dbReference>
<dbReference type="Pfam" id="PF05028">
    <property type="entry name" value="PARG_cat_C"/>
    <property type="match status" value="2"/>
</dbReference>
<dbReference type="GO" id="GO:0009225">
    <property type="term" value="P:nucleotide-sugar metabolic process"/>
    <property type="evidence" value="ECO:0007669"/>
    <property type="project" value="TreeGrafter"/>
</dbReference>
<feature type="active site" evidence="4">
    <location>
        <position position="272"/>
    </location>
</feature>